<proteinExistence type="predicted"/>
<accession>A0A7Z0EFZ5</accession>
<dbReference type="InterPro" id="IPR036689">
    <property type="entry name" value="ESAT-6-like_sf"/>
</dbReference>
<keyword evidence="2" id="KW-1185">Reference proteome</keyword>
<dbReference type="SUPFAM" id="SSF140453">
    <property type="entry name" value="EsxAB dimer-like"/>
    <property type="match status" value="1"/>
</dbReference>
<name>A0A7Z0EFZ5_9MICO</name>
<sequence>MSVQRHDTAALRDLERSLADLAQFCQTLQLHAEGASQQATAAWGGAASLEFMHKVTVWSAGATVMREGAVDLQTWVAAAATNYEAAQTRASSAWAG</sequence>
<evidence type="ECO:0000313" key="1">
    <source>
        <dbReference type="EMBL" id="NYJ20967.1"/>
    </source>
</evidence>
<reference evidence="1 2" key="1">
    <citation type="submission" date="2020-07" db="EMBL/GenBank/DDBJ databases">
        <title>Sequencing the genomes of 1000 actinobacteria strains.</title>
        <authorList>
            <person name="Klenk H.-P."/>
        </authorList>
    </citation>
    <scope>NUCLEOTIDE SEQUENCE [LARGE SCALE GENOMIC DNA]</scope>
    <source>
        <strain evidence="1 2">LI1</strain>
    </source>
</reference>
<dbReference type="EMBL" id="JACCFM010000001">
    <property type="protein sequence ID" value="NYJ20967.1"/>
    <property type="molecule type" value="Genomic_DNA"/>
</dbReference>
<dbReference type="Gene3D" id="1.10.287.1060">
    <property type="entry name" value="ESAT-6-like"/>
    <property type="match status" value="1"/>
</dbReference>
<gene>
    <name evidence="1" type="ORF">HNR05_002758</name>
</gene>
<comment type="caution">
    <text evidence="1">The sequence shown here is derived from an EMBL/GenBank/DDBJ whole genome shotgun (WGS) entry which is preliminary data.</text>
</comment>
<evidence type="ECO:0000313" key="2">
    <source>
        <dbReference type="Proteomes" id="UP000537260"/>
    </source>
</evidence>
<protein>
    <submittedName>
        <fullName evidence="1">Uncharacterized protein YukE</fullName>
    </submittedName>
</protein>
<organism evidence="1 2">
    <name type="scientific">Glaciibacter psychrotolerans</name>
    <dbReference type="NCBI Taxonomy" id="670054"/>
    <lineage>
        <taxon>Bacteria</taxon>
        <taxon>Bacillati</taxon>
        <taxon>Actinomycetota</taxon>
        <taxon>Actinomycetes</taxon>
        <taxon>Micrococcales</taxon>
        <taxon>Microbacteriaceae</taxon>
        <taxon>Glaciibacter</taxon>
    </lineage>
</organism>
<dbReference type="AlphaFoldDB" id="A0A7Z0EFZ5"/>
<dbReference type="RefSeq" id="WP_179579642.1">
    <property type="nucleotide sequence ID" value="NZ_JACCFM010000001.1"/>
</dbReference>
<dbReference type="Proteomes" id="UP000537260">
    <property type="component" value="Unassembled WGS sequence"/>
</dbReference>